<dbReference type="AlphaFoldDB" id="A0A9W6QBI5"/>
<feature type="compositionally biased region" description="Low complexity" evidence="1">
    <location>
        <begin position="1"/>
        <end position="20"/>
    </location>
</feature>
<evidence type="ECO:0000313" key="4">
    <source>
        <dbReference type="Proteomes" id="UP001165041"/>
    </source>
</evidence>
<proteinExistence type="predicted"/>
<reference evidence="3" key="1">
    <citation type="submission" date="2023-02" db="EMBL/GenBank/DDBJ databases">
        <title>Kitasatospora phosalacinea NBRC 14627.</title>
        <authorList>
            <person name="Ichikawa N."/>
            <person name="Sato H."/>
            <person name="Tonouchi N."/>
        </authorList>
    </citation>
    <scope>NUCLEOTIDE SEQUENCE</scope>
    <source>
        <strain evidence="3">NBRC 14627</strain>
    </source>
</reference>
<feature type="compositionally biased region" description="Low complexity" evidence="1">
    <location>
        <begin position="128"/>
        <end position="137"/>
    </location>
</feature>
<gene>
    <name evidence="3" type="ORF">Kpho02_46100</name>
</gene>
<evidence type="ECO:0000256" key="2">
    <source>
        <dbReference type="SAM" id="SignalP"/>
    </source>
</evidence>
<organism evidence="3 4">
    <name type="scientific">Kitasatospora phosalacinea</name>
    <dbReference type="NCBI Taxonomy" id="2065"/>
    <lineage>
        <taxon>Bacteria</taxon>
        <taxon>Bacillati</taxon>
        <taxon>Actinomycetota</taxon>
        <taxon>Actinomycetes</taxon>
        <taxon>Kitasatosporales</taxon>
        <taxon>Streptomycetaceae</taxon>
        <taxon>Kitasatospora</taxon>
    </lineage>
</organism>
<dbReference type="Proteomes" id="UP001165041">
    <property type="component" value="Unassembled WGS sequence"/>
</dbReference>
<feature type="region of interest" description="Disordered" evidence="1">
    <location>
        <begin position="1"/>
        <end position="150"/>
    </location>
</feature>
<feature type="compositionally biased region" description="Low complexity" evidence="1">
    <location>
        <begin position="33"/>
        <end position="44"/>
    </location>
</feature>
<feature type="signal peptide" evidence="2">
    <location>
        <begin position="1"/>
        <end position="17"/>
    </location>
</feature>
<evidence type="ECO:0000256" key="1">
    <source>
        <dbReference type="SAM" id="MobiDB-lite"/>
    </source>
</evidence>
<keyword evidence="2" id="KW-0732">Signal</keyword>
<dbReference type="PROSITE" id="PS51257">
    <property type="entry name" value="PROKAR_LIPOPROTEIN"/>
    <property type="match status" value="1"/>
</dbReference>
<sequence>MKRSTGATALTTAPALAATGCGSAGDGAEAPTGSACGSGAAAAHGRSRERLRPAADRHRGTGRTAGPTPPNDRVGAEFAHGADGDPSCTTGVVDDPGSGGSPWATRLGPRPRPGTVTGGRREGGGTAGTSSSSHFGGQVRTLHQQASGGP</sequence>
<comment type="caution">
    <text evidence="3">The sequence shown here is derived from an EMBL/GenBank/DDBJ whole genome shotgun (WGS) entry which is preliminary data.</text>
</comment>
<accession>A0A9W6QBI5</accession>
<dbReference type="EMBL" id="BSSA01000017">
    <property type="protein sequence ID" value="GLW72311.1"/>
    <property type="molecule type" value="Genomic_DNA"/>
</dbReference>
<feature type="compositionally biased region" description="Polar residues" evidence="1">
    <location>
        <begin position="141"/>
        <end position="150"/>
    </location>
</feature>
<evidence type="ECO:0000313" key="3">
    <source>
        <dbReference type="EMBL" id="GLW72311.1"/>
    </source>
</evidence>
<dbReference type="RefSeq" id="WP_285738030.1">
    <property type="nucleotide sequence ID" value="NZ_BSSA01000017.1"/>
</dbReference>
<feature type="compositionally biased region" description="Basic and acidic residues" evidence="1">
    <location>
        <begin position="46"/>
        <end position="59"/>
    </location>
</feature>
<protein>
    <submittedName>
        <fullName evidence="3">Uncharacterized protein</fullName>
    </submittedName>
</protein>
<feature type="chain" id="PRO_5040797313" evidence="2">
    <location>
        <begin position="18"/>
        <end position="150"/>
    </location>
</feature>
<name>A0A9W6QBI5_9ACTN</name>